<dbReference type="InterPro" id="IPR023214">
    <property type="entry name" value="HAD_sf"/>
</dbReference>
<dbReference type="Proteomes" id="UP000002630">
    <property type="component" value="Unassembled WGS sequence"/>
</dbReference>
<feature type="compositionally biased region" description="Low complexity" evidence="1">
    <location>
        <begin position="1"/>
        <end position="12"/>
    </location>
</feature>
<keyword evidence="3" id="KW-1185">Reference proteome</keyword>
<reference evidence="2 3" key="1">
    <citation type="journal article" date="2010" name="Nature">
        <title>The Ectocarpus genome and the independent evolution of multicellularity in brown algae.</title>
        <authorList>
            <person name="Cock J.M."/>
            <person name="Sterck L."/>
            <person name="Rouze P."/>
            <person name="Scornet D."/>
            <person name="Allen A.E."/>
            <person name="Amoutzias G."/>
            <person name="Anthouard V."/>
            <person name="Artiguenave F."/>
            <person name="Aury J.M."/>
            <person name="Badger J.H."/>
            <person name="Beszteri B."/>
            <person name="Billiau K."/>
            <person name="Bonnet E."/>
            <person name="Bothwell J.H."/>
            <person name="Bowler C."/>
            <person name="Boyen C."/>
            <person name="Brownlee C."/>
            <person name="Carrano C.J."/>
            <person name="Charrier B."/>
            <person name="Cho G.Y."/>
            <person name="Coelho S.M."/>
            <person name="Collen J."/>
            <person name="Corre E."/>
            <person name="Da Silva C."/>
            <person name="Delage L."/>
            <person name="Delaroque N."/>
            <person name="Dittami S.M."/>
            <person name="Doulbeau S."/>
            <person name="Elias M."/>
            <person name="Farnham G."/>
            <person name="Gachon C.M."/>
            <person name="Gschloessl B."/>
            <person name="Heesch S."/>
            <person name="Jabbari K."/>
            <person name="Jubin C."/>
            <person name="Kawai H."/>
            <person name="Kimura K."/>
            <person name="Kloareg B."/>
            <person name="Kupper F.C."/>
            <person name="Lang D."/>
            <person name="Le Bail A."/>
            <person name="Leblanc C."/>
            <person name="Lerouge P."/>
            <person name="Lohr M."/>
            <person name="Lopez P.J."/>
            <person name="Martens C."/>
            <person name="Maumus F."/>
            <person name="Michel G."/>
            <person name="Miranda-Saavedra D."/>
            <person name="Morales J."/>
            <person name="Moreau H."/>
            <person name="Motomura T."/>
            <person name="Nagasato C."/>
            <person name="Napoli C.A."/>
            <person name="Nelson D.R."/>
            <person name="Nyvall-Collen P."/>
            <person name="Peters A.F."/>
            <person name="Pommier C."/>
            <person name="Potin P."/>
            <person name="Poulain J."/>
            <person name="Quesneville H."/>
            <person name="Read B."/>
            <person name="Rensing S.A."/>
            <person name="Ritter A."/>
            <person name="Rousvoal S."/>
            <person name="Samanta M."/>
            <person name="Samson G."/>
            <person name="Schroeder D.C."/>
            <person name="Segurens B."/>
            <person name="Strittmatter M."/>
            <person name="Tonon T."/>
            <person name="Tregear J.W."/>
            <person name="Valentin K."/>
            <person name="von Dassow P."/>
            <person name="Yamagishi T."/>
            <person name="Van de Peer Y."/>
            <person name="Wincker P."/>
        </authorList>
    </citation>
    <scope>NUCLEOTIDE SEQUENCE [LARGE SCALE GENOMIC DNA]</scope>
    <source>
        <strain evidence="3">Ec32 / CCAP1310/4</strain>
    </source>
</reference>
<organism evidence="2 3">
    <name type="scientific">Ectocarpus siliculosus</name>
    <name type="common">Brown alga</name>
    <name type="synonym">Conferva siliculosa</name>
    <dbReference type="NCBI Taxonomy" id="2880"/>
    <lineage>
        <taxon>Eukaryota</taxon>
        <taxon>Sar</taxon>
        <taxon>Stramenopiles</taxon>
        <taxon>Ochrophyta</taxon>
        <taxon>PX clade</taxon>
        <taxon>Phaeophyceae</taxon>
        <taxon>Ectocarpales</taxon>
        <taxon>Ectocarpaceae</taxon>
        <taxon>Ectocarpus</taxon>
    </lineage>
</organism>
<dbReference type="Gene3D" id="3.40.50.1000">
    <property type="entry name" value="HAD superfamily/HAD-like"/>
    <property type="match status" value="1"/>
</dbReference>
<accession>D8LNX0</accession>
<dbReference type="InterPro" id="IPR036412">
    <property type="entry name" value="HAD-like_sf"/>
</dbReference>
<dbReference type="OrthoDB" id="417952at2759"/>
<dbReference type="InParanoid" id="D8LNX0"/>
<dbReference type="EMBL" id="FN649760">
    <property type="protein sequence ID" value="CBN78330.1"/>
    <property type="molecule type" value="Genomic_DNA"/>
</dbReference>
<evidence type="ECO:0000256" key="1">
    <source>
        <dbReference type="SAM" id="MobiDB-lite"/>
    </source>
</evidence>
<name>D8LNX0_ECTSI</name>
<dbReference type="eggNOG" id="ENOG502QWNX">
    <property type="taxonomic scope" value="Eukaryota"/>
</dbReference>
<sequence>MSQQQQHPQLHGQGREGSSTVLGTSARNDNVFAFDFDGTPPVATSKTAFPPVGAGQLIDATWHVLSSILDKMKELRPIVETGYENILLVRLLIEESRKSRGEQRLSTKSSSTMPRLGLPVLYPSEGLFDSWGPEARDALALRYDLSREELVDAFGSARDEWMEADFQGWLGANKFYEGIPEAISACEGEVYVITTKQTRFASALLEHAGIKVPLDRIFGLGTGPKAGVLAQLQTKHSGCTLVFLEDRVETLEAVCADSKLEGVRLYLCDWGFNTAAQRARGESNGRVTVVGTGDIAGLLAP</sequence>
<evidence type="ECO:0000313" key="2">
    <source>
        <dbReference type="EMBL" id="CBN78330.1"/>
    </source>
</evidence>
<feature type="region of interest" description="Disordered" evidence="1">
    <location>
        <begin position="1"/>
        <end position="22"/>
    </location>
</feature>
<gene>
    <name evidence="2" type="ORF">Esi_0005_0257</name>
</gene>
<dbReference type="AlphaFoldDB" id="D8LNX0"/>
<proteinExistence type="predicted"/>
<evidence type="ECO:0000313" key="3">
    <source>
        <dbReference type="Proteomes" id="UP000002630"/>
    </source>
</evidence>
<protein>
    <submittedName>
        <fullName evidence="2">Uncharacterized protein</fullName>
    </submittedName>
</protein>
<dbReference type="SUPFAM" id="SSF56784">
    <property type="entry name" value="HAD-like"/>
    <property type="match status" value="1"/>
</dbReference>